<dbReference type="SMART" id="SM00320">
    <property type="entry name" value="WD40"/>
    <property type="match status" value="7"/>
</dbReference>
<proteinExistence type="predicted"/>
<accession>A0AA36JLA0</accession>
<dbReference type="InterPro" id="IPR036322">
    <property type="entry name" value="WD40_repeat_dom_sf"/>
</dbReference>
<dbReference type="PROSITE" id="PS00678">
    <property type="entry name" value="WD_REPEATS_1"/>
    <property type="match status" value="2"/>
</dbReference>
<comment type="caution">
    <text evidence="6">The sequence shown here is derived from an EMBL/GenBank/DDBJ whole genome shotgun (WGS) entry which is preliminary data.</text>
</comment>
<sequence length="445" mass="47962">MASEAKALRTFRAPERLTACSVVGSKIATGTQEGALLMWNLAPGRPRPVRLVGHTAQVTCIRASTSLMVSASTDATVAIWGKGEKPAKVKLHFSPVRCVDISSDERLLLTASDDKSVKLCRLPERQFAASYLGHSNWVRTASFSSSASHIVSGGDDKTVRLWDVERKLCLQSFHDAGAAVTCAKFGFGGGGSGDQVLVASSWDSSLNLWDVRSYGLRQHYGRAHGTSPIMQLAVHPKEELLLSCAADRQLRVWDLRAGKLRETVLGHDRPVHSCCWDELGAHFVSCDSELAFYWSSPVDTDVPCPSEAATARPARGYPQREMSKEQTEREGLGAAKTAEVPEVPELTSVTEPQGCSLSGFRETAAAEPLSNFLEAAWAGAKAHPSKPSKPPGPATGPTEEAVARLMEKMVTDMEALTQQLGSLELRLNRTEQSTQHLAELMAGGA</sequence>
<keyword evidence="2" id="KW-0677">Repeat</keyword>
<feature type="region of interest" description="Disordered" evidence="5">
    <location>
        <begin position="303"/>
        <end position="354"/>
    </location>
</feature>
<protein>
    <submittedName>
        <fullName evidence="6">Uncharacterized protein</fullName>
    </submittedName>
</protein>
<dbReference type="Pfam" id="PF00400">
    <property type="entry name" value="WD40"/>
    <property type="match status" value="6"/>
</dbReference>
<dbReference type="Proteomes" id="UP001178507">
    <property type="component" value="Unassembled WGS sequence"/>
</dbReference>
<keyword evidence="4" id="KW-0175">Coiled coil</keyword>
<evidence type="ECO:0000256" key="5">
    <source>
        <dbReference type="SAM" id="MobiDB-lite"/>
    </source>
</evidence>
<feature type="repeat" description="WD" evidence="3">
    <location>
        <begin position="222"/>
        <end position="263"/>
    </location>
</feature>
<feature type="repeat" description="WD" evidence="3">
    <location>
        <begin position="131"/>
        <end position="172"/>
    </location>
</feature>
<feature type="compositionally biased region" description="Basic and acidic residues" evidence="5">
    <location>
        <begin position="321"/>
        <end position="331"/>
    </location>
</feature>
<keyword evidence="7" id="KW-1185">Reference proteome</keyword>
<reference evidence="6" key="1">
    <citation type="submission" date="2023-08" db="EMBL/GenBank/DDBJ databases">
        <authorList>
            <person name="Chen Y."/>
            <person name="Shah S."/>
            <person name="Dougan E. K."/>
            <person name="Thang M."/>
            <person name="Chan C."/>
        </authorList>
    </citation>
    <scope>NUCLEOTIDE SEQUENCE</scope>
</reference>
<dbReference type="PANTHER" id="PTHR44019:SF8">
    <property type="entry name" value="POC1 CENTRIOLAR PROTEIN HOMOLOG"/>
    <property type="match status" value="1"/>
</dbReference>
<evidence type="ECO:0000313" key="6">
    <source>
        <dbReference type="EMBL" id="CAJ1407666.1"/>
    </source>
</evidence>
<dbReference type="PROSITE" id="PS50294">
    <property type="entry name" value="WD_REPEATS_REGION"/>
    <property type="match status" value="2"/>
</dbReference>
<evidence type="ECO:0000256" key="3">
    <source>
        <dbReference type="PROSITE-ProRule" id="PRU00221"/>
    </source>
</evidence>
<dbReference type="AlphaFoldDB" id="A0AA36JLA0"/>
<evidence type="ECO:0000256" key="4">
    <source>
        <dbReference type="SAM" id="Coils"/>
    </source>
</evidence>
<feature type="region of interest" description="Disordered" evidence="5">
    <location>
        <begin position="378"/>
        <end position="399"/>
    </location>
</feature>
<dbReference type="CDD" id="cd00200">
    <property type="entry name" value="WD40"/>
    <property type="match status" value="1"/>
</dbReference>
<dbReference type="EMBL" id="CAUJNA010003683">
    <property type="protein sequence ID" value="CAJ1407666.1"/>
    <property type="molecule type" value="Genomic_DNA"/>
</dbReference>
<dbReference type="InterPro" id="IPR019775">
    <property type="entry name" value="WD40_repeat_CS"/>
</dbReference>
<name>A0AA36JLA0_9DINO</name>
<organism evidence="6 7">
    <name type="scientific">Effrenium voratum</name>
    <dbReference type="NCBI Taxonomy" id="2562239"/>
    <lineage>
        <taxon>Eukaryota</taxon>
        <taxon>Sar</taxon>
        <taxon>Alveolata</taxon>
        <taxon>Dinophyceae</taxon>
        <taxon>Suessiales</taxon>
        <taxon>Symbiodiniaceae</taxon>
        <taxon>Effrenium</taxon>
    </lineage>
</organism>
<feature type="repeat" description="WD" evidence="3">
    <location>
        <begin position="51"/>
        <end position="80"/>
    </location>
</feature>
<dbReference type="InterPro" id="IPR050505">
    <property type="entry name" value="WDR55/POC1"/>
</dbReference>
<dbReference type="InterPro" id="IPR020472">
    <property type="entry name" value="WD40_PAC1"/>
</dbReference>
<evidence type="ECO:0000313" key="7">
    <source>
        <dbReference type="Proteomes" id="UP001178507"/>
    </source>
</evidence>
<feature type="coiled-coil region" evidence="4">
    <location>
        <begin position="406"/>
        <end position="433"/>
    </location>
</feature>
<dbReference type="PROSITE" id="PS50082">
    <property type="entry name" value="WD_REPEATS_2"/>
    <property type="match status" value="4"/>
</dbReference>
<dbReference type="Gene3D" id="2.130.10.10">
    <property type="entry name" value="YVTN repeat-like/Quinoprotein amine dehydrogenase"/>
    <property type="match status" value="2"/>
</dbReference>
<evidence type="ECO:0000256" key="2">
    <source>
        <dbReference type="ARBA" id="ARBA00022737"/>
    </source>
</evidence>
<gene>
    <name evidence="6" type="ORF">EVOR1521_LOCUS29307</name>
</gene>
<dbReference type="SUPFAM" id="SSF50978">
    <property type="entry name" value="WD40 repeat-like"/>
    <property type="match status" value="1"/>
</dbReference>
<evidence type="ECO:0000256" key="1">
    <source>
        <dbReference type="ARBA" id="ARBA00022574"/>
    </source>
</evidence>
<dbReference type="InterPro" id="IPR015943">
    <property type="entry name" value="WD40/YVTN_repeat-like_dom_sf"/>
</dbReference>
<dbReference type="PRINTS" id="PR00320">
    <property type="entry name" value="GPROTEINBRPT"/>
</dbReference>
<feature type="repeat" description="WD" evidence="3">
    <location>
        <begin position="89"/>
        <end position="119"/>
    </location>
</feature>
<keyword evidence="1 3" id="KW-0853">WD repeat</keyword>
<dbReference type="PANTHER" id="PTHR44019">
    <property type="entry name" value="WD REPEAT-CONTAINING PROTEIN 55"/>
    <property type="match status" value="1"/>
</dbReference>
<dbReference type="InterPro" id="IPR001680">
    <property type="entry name" value="WD40_rpt"/>
</dbReference>